<organism evidence="7 8">
    <name type="scientific">Asparagus officinalis</name>
    <name type="common">Garden asparagus</name>
    <dbReference type="NCBI Taxonomy" id="4686"/>
    <lineage>
        <taxon>Eukaryota</taxon>
        <taxon>Viridiplantae</taxon>
        <taxon>Streptophyta</taxon>
        <taxon>Embryophyta</taxon>
        <taxon>Tracheophyta</taxon>
        <taxon>Spermatophyta</taxon>
        <taxon>Magnoliopsida</taxon>
        <taxon>Liliopsida</taxon>
        <taxon>Asparagales</taxon>
        <taxon>Asparagaceae</taxon>
        <taxon>Asparagoideae</taxon>
        <taxon>Asparagus</taxon>
    </lineage>
</organism>
<evidence type="ECO:0000256" key="2">
    <source>
        <dbReference type="ARBA" id="ARBA00022801"/>
    </source>
</evidence>
<protein>
    <recommendedName>
        <fullName evidence="6">Glycoside hydrolase family 5 domain-containing protein</fullName>
    </recommendedName>
</protein>
<name>A0A5P1E633_ASPOF</name>
<evidence type="ECO:0000256" key="1">
    <source>
        <dbReference type="ARBA" id="ARBA00005641"/>
    </source>
</evidence>
<keyword evidence="5" id="KW-0732">Signal</keyword>
<reference evidence="8" key="1">
    <citation type="journal article" date="2017" name="Nat. Commun.">
        <title>The asparagus genome sheds light on the origin and evolution of a young Y chromosome.</title>
        <authorList>
            <person name="Harkess A."/>
            <person name="Zhou J."/>
            <person name="Xu C."/>
            <person name="Bowers J.E."/>
            <person name="Van der Hulst R."/>
            <person name="Ayyampalayam S."/>
            <person name="Mercati F."/>
            <person name="Riccardi P."/>
            <person name="McKain M.R."/>
            <person name="Kakrana A."/>
            <person name="Tang H."/>
            <person name="Ray J."/>
            <person name="Groenendijk J."/>
            <person name="Arikit S."/>
            <person name="Mathioni S.M."/>
            <person name="Nakano M."/>
            <person name="Shan H."/>
            <person name="Telgmann-Rauber A."/>
            <person name="Kanno A."/>
            <person name="Yue Z."/>
            <person name="Chen H."/>
            <person name="Li W."/>
            <person name="Chen Y."/>
            <person name="Xu X."/>
            <person name="Zhang Y."/>
            <person name="Luo S."/>
            <person name="Chen H."/>
            <person name="Gao J."/>
            <person name="Mao Z."/>
            <person name="Pires J.C."/>
            <person name="Luo M."/>
            <person name="Kudrna D."/>
            <person name="Wing R.A."/>
            <person name="Meyers B.C."/>
            <person name="Yi K."/>
            <person name="Kong H."/>
            <person name="Lavrijsen P."/>
            <person name="Sunseri F."/>
            <person name="Falavigna A."/>
            <person name="Ye Y."/>
            <person name="Leebens-Mack J.H."/>
            <person name="Chen G."/>
        </authorList>
    </citation>
    <scope>NUCLEOTIDE SEQUENCE [LARGE SCALE GENOMIC DNA]</scope>
    <source>
        <strain evidence="8">cv. DH0086</strain>
    </source>
</reference>
<dbReference type="InterPro" id="IPR035992">
    <property type="entry name" value="Ricin_B-like_lectins"/>
</dbReference>
<keyword evidence="2 4" id="KW-0378">Hydrolase</keyword>
<evidence type="ECO:0000256" key="5">
    <source>
        <dbReference type="SAM" id="SignalP"/>
    </source>
</evidence>
<dbReference type="OMA" id="TWSDWRS"/>
<keyword evidence="8" id="KW-1185">Reference proteome</keyword>
<dbReference type="GO" id="GO:0004553">
    <property type="term" value="F:hydrolase activity, hydrolyzing O-glycosyl compounds"/>
    <property type="evidence" value="ECO:0007669"/>
    <property type="project" value="InterPro"/>
</dbReference>
<dbReference type="AlphaFoldDB" id="A0A5P1E633"/>
<feature type="domain" description="Glycoside hydrolase family 5" evidence="6">
    <location>
        <begin position="63"/>
        <end position="347"/>
    </location>
</feature>
<feature type="chain" id="PRO_5024362333" description="Glycoside hydrolase family 5 domain-containing protein" evidence="5">
    <location>
        <begin position="26"/>
        <end position="552"/>
    </location>
</feature>
<gene>
    <name evidence="7" type="ORF">A4U43_C09F8030</name>
</gene>
<dbReference type="SUPFAM" id="SSF50370">
    <property type="entry name" value="Ricin B-like lectins"/>
    <property type="match status" value="1"/>
</dbReference>
<dbReference type="Gramene" id="ONK58092">
    <property type="protein sequence ID" value="ONK58092"/>
    <property type="gene ID" value="A4U43_C09F8030"/>
</dbReference>
<dbReference type="EMBL" id="CM007389">
    <property type="protein sequence ID" value="ONK58092.1"/>
    <property type="molecule type" value="Genomic_DNA"/>
</dbReference>
<dbReference type="OrthoDB" id="442731at2759"/>
<dbReference type="Pfam" id="PF00150">
    <property type="entry name" value="Cellulase"/>
    <property type="match status" value="1"/>
</dbReference>
<dbReference type="SUPFAM" id="SSF51445">
    <property type="entry name" value="(Trans)glycosidases"/>
    <property type="match status" value="1"/>
</dbReference>
<evidence type="ECO:0000259" key="6">
    <source>
        <dbReference type="Pfam" id="PF00150"/>
    </source>
</evidence>
<evidence type="ECO:0000256" key="3">
    <source>
        <dbReference type="ARBA" id="ARBA00023295"/>
    </source>
</evidence>
<dbReference type="PANTHER" id="PTHR31263:SF44">
    <property type="entry name" value="OS04G0481200 PROTEIN"/>
    <property type="match status" value="1"/>
</dbReference>
<evidence type="ECO:0000313" key="8">
    <source>
        <dbReference type="Proteomes" id="UP000243459"/>
    </source>
</evidence>
<accession>A0A5P1E633</accession>
<dbReference type="PANTHER" id="PTHR31263">
    <property type="entry name" value="CELLULASE FAMILY PROTEIN (AFU_ORTHOLOGUE AFUA_5G14560)"/>
    <property type="match status" value="1"/>
</dbReference>
<dbReference type="InterPro" id="IPR001547">
    <property type="entry name" value="Glyco_hydro_5"/>
</dbReference>
<proteinExistence type="inferred from homology"/>
<comment type="similarity">
    <text evidence="1 4">Belongs to the glycosyl hydrolase 5 (cellulase A) family.</text>
</comment>
<dbReference type="Proteomes" id="UP000243459">
    <property type="component" value="Chromosome 9"/>
</dbReference>
<feature type="signal peptide" evidence="5">
    <location>
        <begin position="1"/>
        <end position="25"/>
    </location>
</feature>
<dbReference type="GO" id="GO:0000272">
    <property type="term" value="P:polysaccharide catabolic process"/>
    <property type="evidence" value="ECO:0007669"/>
    <property type="project" value="InterPro"/>
</dbReference>
<dbReference type="InterPro" id="IPR017853">
    <property type="entry name" value="GH"/>
</dbReference>
<keyword evidence="3 4" id="KW-0326">Glycosidase</keyword>
<evidence type="ECO:0000313" key="7">
    <source>
        <dbReference type="EMBL" id="ONK58092.1"/>
    </source>
</evidence>
<evidence type="ECO:0000256" key="4">
    <source>
        <dbReference type="RuleBase" id="RU361153"/>
    </source>
</evidence>
<dbReference type="Gene3D" id="3.20.20.80">
    <property type="entry name" value="Glycosidases"/>
    <property type="match status" value="1"/>
</dbReference>
<sequence>MKLSIFFLQISLLSTTLLYLQPTKALPLSTNGRWIVDESGRRVKLACINWVSHLEPITAEGLGKQPLDTMLKSIASMGFNCVRFTWPLFLVTDESLASMTVRQSFQGLGLNESIGGIKVNNPGILDLPLIEAYKAIVENLAENNIMVILDNHISKPGWCCSNSDGNGFFGDKYFDPDLWIKGLNQMATMFNESTNVIGMSLRNELRGPKQNVTSWYRYMQQGAEAVHSMNPNVLVIISGLSFDNDLSYLSNKQVDLTFTKKLVFEFHWYGFSDGQAWANGNPNQVCGQVKASVMRRAGFLLDQGYPLFLSEFGVDQRGLNVNDNRYLGCILGVAADLDLDWALWTLQGSYYLRQGVLGLDEVYGVLAWDWCKPRNSTFLQRISTLQSPFRGPGLSDVPPYIILFHPLTGMCVTTKTLLEPLRLGPCDESEAWTYSDQHILSLKGTLTCLKADAKGQNAKLGIICDDSTSKWDLVSDSKMHIATKLTNNSSSICLDIASDGTTIITNACKCLNKDKACDPQSQWFKMVTSTRNVVKKNSLSKAISDEGMWTAQ</sequence>